<gene>
    <name evidence="2" type="ORF">TT172_LOCUS8922</name>
</gene>
<dbReference type="EMBL" id="OUUZ01000018">
    <property type="protein sequence ID" value="SPQ26503.1"/>
    <property type="molecule type" value="Genomic_DNA"/>
</dbReference>
<evidence type="ECO:0000313" key="3">
    <source>
        <dbReference type="Proteomes" id="UP000289323"/>
    </source>
</evidence>
<organism evidence="2 3">
    <name type="scientific">Thermothielavioides terrestris</name>
    <dbReference type="NCBI Taxonomy" id="2587410"/>
    <lineage>
        <taxon>Eukaryota</taxon>
        <taxon>Fungi</taxon>
        <taxon>Dikarya</taxon>
        <taxon>Ascomycota</taxon>
        <taxon>Pezizomycotina</taxon>
        <taxon>Sordariomycetes</taxon>
        <taxon>Sordariomycetidae</taxon>
        <taxon>Sordariales</taxon>
        <taxon>Chaetomiaceae</taxon>
        <taxon>Thermothielavioides</taxon>
    </lineage>
</organism>
<protein>
    <submittedName>
        <fullName evidence="2">3b8b3426-6313-4c2a-b5bb-da3e86342417</fullName>
    </submittedName>
</protein>
<proteinExistence type="predicted"/>
<evidence type="ECO:0000313" key="2">
    <source>
        <dbReference type="EMBL" id="SPQ26503.1"/>
    </source>
</evidence>
<dbReference type="AlphaFoldDB" id="A0A3S4BAP6"/>
<dbReference type="Proteomes" id="UP000289323">
    <property type="component" value="Unassembled WGS sequence"/>
</dbReference>
<feature type="region of interest" description="Disordered" evidence="1">
    <location>
        <begin position="1"/>
        <end position="57"/>
    </location>
</feature>
<name>A0A3S4BAP6_9PEZI</name>
<sequence>MATSWAPTSTSSPLTSSAAAPACSLSSPSGGRNPAEHASTSLQSGGGLSNVFDQSSY</sequence>
<accession>A0A3S4BAP6</accession>
<evidence type="ECO:0000256" key="1">
    <source>
        <dbReference type="SAM" id="MobiDB-lite"/>
    </source>
</evidence>
<feature type="compositionally biased region" description="Low complexity" evidence="1">
    <location>
        <begin position="1"/>
        <end position="29"/>
    </location>
</feature>
<reference evidence="2 3" key="1">
    <citation type="submission" date="2018-04" db="EMBL/GenBank/DDBJ databases">
        <authorList>
            <person name="Huttner S."/>
            <person name="Dainat J."/>
        </authorList>
    </citation>
    <scope>NUCLEOTIDE SEQUENCE [LARGE SCALE GENOMIC DNA]</scope>
</reference>